<sequence length="151" mass="17093">MAIVEVAHQFNMLNVDIKDLQKELTVEELQILVEKAKRDETEEQAVTVILNGLGERNALEPPRRFVQRPPQIMPRRLEAGDFRKVFRCPGNPDKKEQAGREAEEKNGKRKEARKNAGKQSLGYLGVREVVLPTTGPSILSPTPTPTQREQQ</sequence>
<evidence type="ECO:0000313" key="2">
    <source>
        <dbReference type="EMBL" id="ESO11741.1"/>
    </source>
</evidence>
<reference evidence="3" key="3">
    <citation type="submission" date="2015-06" db="UniProtKB">
        <authorList>
            <consortium name="EnsemblMetazoa"/>
        </authorList>
    </citation>
    <scope>IDENTIFICATION</scope>
</reference>
<feature type="compositionally biased region" description="Basic and acidic residues" evidence="1">
    <location>
        <begin position="92"/>
        <end position="106"/>
    </location>
</feature>
<feature type="compositionally biased region" description="Polar residues" evidence="1">
    <location>
        <begin position="134"/>
        <end position="151"/>
    </location>
</feature>
<dbReference type="CTD" id="20201628"/>
<dbReference type="RefSeq" id="XP_009010229.1">
    <property type="nucleotide sequence ID" value="XM_009011981.1"/>
</dbReference>
<dbReference type="HOGENOM" id="CLU_1733460_0_0_1"/>
<organism evidence="3 4">
    <name type="scientific">Helobdella robusta</name>
    <name type="common">Californian leech</name>
    <dbReference type="NCBI Taxonomy" id="6412"/>
    <lineage>
        <taxon>Eukaryota</taxon>
        <taxon>Metazoa</taxon>
        <taxon>Spiralia</taxon>
        <taxon>Lophotrochozoa</taxon>
        <taxon>Annelida</taxon>
        <taxon>Clitellata</taxon>
        <taxon>Hirudinea</taxon>
        <taxon>Rhynchobdellida</taxon>
        <taxon>Glossiphoniidae</taxon>
        <taxon>Helobdella</taxon>
    </lineage>
</organism>
<accession>T1EYH8</accession>
<reference evidence="2 4" key="2">
    <citation type="journal article" date="2013" name="Nature">
        <title>Insights into bilaterian evolution from three spiralian genomes.</title>
        <authorList>
            <person name="Simakov O."/>
            <person name="Marletaz F."/>
            <person name="Cho S.J."/>
            <person name="Edsinger-Gonzales E."/>
            <person name="Havlak P."/>
            <person name="Hellsten U."/>
            <person name="Kuo D.H."/>
            <person name="Larsson T."/>
            <person name="Lv J."/>
            <person name="Arendt D."/>
            <person name="Savage R."/>
            <person name="Osoegawa K."/>
            <person name="de Jong P."/>
            <person name="Grimwood J."/>
            <person name="Chapman J.A."/>
            <person name="Shapiro H."/>
            <person name="Aerts A."/>
            <person name="Otillar R.P."/>
            <person name="Terry A.Y."/>
            <person name="Boore J.L."/>
            <person name="Grigoriev I.V."/>
            <person name="Lindberg D.R."/>
            <person name="Seaver E.C."/>
            <person name="Weisblat D.A."/>
            <person name="Putnam N.H."/>
            <person name="Rokhsar D.S."/>
        </authorList>
    </citation>
    <scope>NUCLEOTIDE SEQUENCE</scope>
</reference>
<dbReference type="KEGG" id="hro:HELRODRAFT_166766"/>
<dbReference type="Proteomes" id="UP000015101">
    <property type="component" value="Unassembled WGS sequence"/>
</dbReference>
<proteinExistence type="predicted"/>
<name>T1EYH8_HELRO</name>
<feature type="region of interest" description="Disordered" evidence="1">
    <location>
        <begin position="85"/>
        <end position="124"/>
    </location>
</feature>
<evidence type="ECO:0000256" key="1">
    <source>
        <dbReference type="SAM" id="MobiDB-lite"/>
    </source>
</evidence>
<dbReference type="EnsemblMetazoa" id="HelroT166766">
    <property type="protein sequence ID" value="HelroP166766"/>
    <property type="gene ID" value="HelroG166766"/>
</dbReference>
<evidence type="ECO:0000313" key="3">
    <source>
        <dbReference type="EnsemblMetazoa" id="HelroP166766"/>
    </source>
</evidence>
<protein>
    <submittedName>
        <fullName evidence="2 3">Uncharacterized protein</fullName>
    </submittedName>
</protein>
<evidence type="ECO:0000313" key="4">
    <source>
        <dbReference type="Proteomes" id="UP000015101"/>
    </source>
</evidence>
<dbReference type="EMBL" id="KB095812">
    <property type="protein sequence ID" value="ESO11741.1"/>
    <property type="molecule type" value="Genomic_DNA"/>
</dbReference>
<dbReference type="GeneID" id="20201628"/>
<keyword evidence="4" id="KW-1185">Reference proteome</keyword>
<reference evidence="4" key="1">
    <citation type="submission" date="2012-12" db="EMBL/GenBank/DDBJ databases">
        <authorList>
            <person name="Hellsten U."/>
            <person name="Grimwood J."/>
            <person name="Chapman J.A."/>
            <person name="Shapiro H."/>
            <person name="Aerts A."/>
            <person name="Otillar R.P."/>
            <person name="Terry A.Y."/>
            <person name="Boore J.L."/>
            <person name="Simakov O."/>
            <person name="Marletaz F."/>
            <person name="Cho S.-J."/>
            <person name="Edsinger-Gonzales E."/>
            <person name="Havlak P."/>
            <person name="Kuo D.-H."/>
            <person name="Larsson T."/>
            <person name="Lv J."/>
            <person name="Arendt D."/>
            <person name="Savage R."/>
            <person name="Osoegawa K."/>
            <person name="de Jong P."/>
            <person name="Lindberg D.R."/>
            <person name="Seaver E.C."/>
            <person name="Weisblat D.A."/>
            <person name="Putnam N.H."/>
            <person name="Grigoriev I.V."/>
            <person name="Rokhsar D.S."/>
        </authorList>
    </citation>
    <scope>NUCLEOTIDE SEQUENCE</scope>
</reference>
<dbReference type="AlphaFoldDB" id="T1EYH8"/>
<feature type="compositionally biased region" description="Basic residues" evidence="1">
    <location>
        <begin position="107"/>
        <end position="116"/>
    </location>
</feature>
<gene>
    <name evidence="3" type="primary">20201628</name>
    <name evidence="2" type="ORF">HELRODRAFT_166766</name>
</gene>
<dbReference type="InParanoid" id="T1EYH8"/>
<feature type="region of interest" description="Disordered" evidence="1">
    <location>
        <begin position="132"/>
        <end position="151"/>
    </location>
</feature>
<dbReference type="EMBL" id="AMQM01002555">
    <property type="status" value="NOT_ANNOTATED_CDS"/>
    <property type="molecule type" value="Genomic_DNA"/>
</dbReference>